<evidence type="ECO:0000313" key="2">
    <source>
        <dbReference type="EMBL" id="OAQ35147.1"/>
    </source>
</evidence>
<sequence length="231" mass="25868">MSTKRKASNDKSTLPKKAKHWFAEGLDELSSIFNLRSYASLAFEQQRKKRDWVGAYPDPNSPEPTYTVRGKPEPVNADRDSPLRRLFYADSIASLGSDEDQDVVQGKPYRLEPYTKPPNFTPVDFRDRFSLFSSSTNDAARNGYVSNETPSPLASSPSPSTAGYRLQPSARFGGLGQSRFNDKSLLKARPRMYAGKTQRATSFFQSAKYDRDDSPAQTPPHTNDESKSNSH</sequence>
<protein>
    <submittedName>
        <fullName evidence="2">Uncharacterized protein</fullName>
    </submittedName>
</protein>
<dbReference type="AlphaFoldDB" id="A0A197KBQ9"/>
<evidence type="ECO:0000313" key="3">
    <source>
        <dbReference type="Proteomes" id="UP000078512"/>
    </source>
</evidence>
<feature type="compositionally biased region" description="Basic and acidic residues" evidence="1">
    <location>
        <begin position="222"/>
        <end position="231"/>
    </location>
</feature>
<dbReference type="OrthoDB" id="2444329at2759"/>
<dbReference type="Proteomes" id="UP000078512">
    <property type="component" value="Unassembled WGS sequence"/>
</dbReference>
<gene>
    <name evidence="2" type="ORF">K457DRAFT_650595</name>
</gene>
<feature type="region of interest" description="Disordered" evidence="1">
    <location>
        <begin position="136"/>
        <end position="231"/>
    </location>
</feature>
<reference evidence="2 3" key="1">
    <citation type="submission" date="2016-05" db="EMBL/GenBank/DDBJ databases">
        <title>Genome sequencing reveals origins of a unique bacterial endosymbiosis in the earliest lineages of terrestrial Fungi.</title>
        <authorList>
            <consortium name="DOE Joint Genome Institute"/>
            <person name="Uehling J."/>
            <person name="Gryganskyi A."/>
            <person name="Hameed K."/>
            <person name="Tschaplinski T."/>
            <person name="Misztal P."/>
            <person name="Wu S."/>
            <person name="Desiro A."/>
            <person name="Vande Pol N."/>
            <person name="Du Z.-Y."/>
            <person name="Zienkiewicz A."/>
            <person name="Zienkiewicz K."/>
            <person name="Morin E."/>
            <person name="Tisserant E."/>
            <person name="Splivallo R."/>
            <person name="Hainaut M."/>
            <person name="Henrissat B."/>
            <person name="Ohm R."/>
            <person name="Kuo A."/>
            <person name="Yan J."/>
            <person name="Lipzen A."/>
            <person name="Nolan M."/>
            <person name="Labutti K."/>
            <person name="Barry K."/>
            <person name="Goldstein A."/>
            <person name="Labbe J."/>
            <person name="Schadt C."/>
            <person name="Tuskan G."/>
            <person name="Grigoriev I."/>
            <person name="Martin F."/>
            <person name="Vilgalys R."/>
            <person name="Bonito G."/>
        </authorList>
    </citation>
    <scope>NUCLEOTIDE SEQUENCE [LARGE SCALE GENOMIC DNA]</scope>
    <source>
        <strain evidence="2 3">AG-77</strain>
    </source>
</reference>
<proteinExistence type="predicted"/>
<feature type="compositionally biased region" description="Polar residues" evidence="1">
    <location>
        <begin position="136"/>
        <end position="149"/>
    </location>
</feature>
<accession>A0A197KBQ9</accession>
<organism evidence="2 3">
    <name type="scientific">Linnemannia elongata AG-77</name>
    <dbReference type="NCBI Taxonomy" id="1314771"/>
    <lineage>
        <taxon>Eukaryota</taxon>
        <taxon>Fungi</taxon>
        <taxon>Fungi incertae sedis</taxon>
        <taxon>Mucoromycota</taxon>
        <taxon>Mortierellomycotina</taxon>
        <taxon>Mortierellomycetes</taxon>
        <taxon>Mortierellales</taxon>
        <taxon>Mortierellaceae</taxon>
        <taxon>Linnemannia</taxon>
    </lineage>
</organism>
<feature type="compositionally biased region" description="Low complexity" evidence="1">
    <location>
        <begin position="150"/>
        <end position="160"/>
    </location>
</feature>
<keyword evidence="3" id="KW-1185">Reference proteome</keyword>
<feature type="compositionally biased region" description="Basic and acidic residues" evidence="1">
    <location>
        <begin position="70"/>
        <end position="81"/>
    </location>
</feature>
<evidence type="ECO:0000256" key="1">
    <source>
        <dbReference type="SAM" id="MobiDB-lite"/>
    </source>
</evidence>
<name>A0A197KBQ9_9FUNG</name>
<dbReference type="EMBL" id="KV442015">
    <property type="protein sequence ID" value="OAQ35147.1"/>
    <property type="molecule type" value="Genomic_DNA"/>
</dbReference>
<feature type="region of interest" description="Disordered" evidence="1">
    <location>
        <begin position="52"/>
        <end position="81"/>
    </location>
</feature>
<feature type="region of interest" description="Disordered" evidence="1">
    <location>
        <begin position="98"/>
        <end position="122"/>
    </location>
</feature>